<dbReference type="CDD" id="cd01130">
    <property type="entry name" value="VirB11-like_ATPase"/>
    <property type="match status" value="1"/>
</dbReference>
<dbReference type="InterPro" id="IPR022399">
    <property type="entry name" value="TadA-like_ATPase"/>
</dbReference>
<accession>A0A0D8BK37</accession>
<protein>
    <submittedName>
        <fullName evidence="4">Helicase/secretion neighborhood ATPase</fullName>
    </submittedName>
</protein>
<dbReference type="EMBL" id="JYFN01000006">
    <property type="protein sequence ID" value="KJE24430.1"/>
    <property type="molecule type" value="Genomic_DNA"/>
</dbReference>
<sequence length="420" mass="43484">MGVTARRGGGPSARAGQRRVAAAQPVAGERAAGTGRREAAGPHEPESATTEPRGAGPLGAGPLGAGPLDPFLADPDVTDVLVNAPDEVWVERRGRLARTPVTFADEDAVRRLAVRLAAASGRRLDSAMPFADVLLDDGTRMHAVLAPTAVRGTCLSLRRPRRRPFTFDELVLAGTLSPTVAAVLHAVLHARLAVVVTGGTGTGKSTLLAALLGAVRPGERIVLVEDTAELAVSRPGLVRLEARPPNIEGAGEVTQRELVRQALRMRPDRLVVGEVRGPEVLDLLVALNTGHEGGLSTVHANDTAALPTRLEALAALAGLSRAAVHSHVAAALHAAVHLHRDVDGHRRVRAVGVFRRAPDGLVQVVPALVAPPPTGRRGAPRRGEGPVAAEGLPLLRSLLDARGVSLPGFLDAAAPAGSLP</sequence>
<reference evidence="4 5" key="2">
    <citation type="journal article" date="2016" name="Genome Announc.">
        <title>Permanent Draft Genome Sequences for Two Variants of Frankia sp. Strain CpI1, the First Frankia Strain Isolated from Root Nodules of Comptonia peregrina.</title>
        <authorList>
            <person name="Oshone R."/>
            <person name="Hurst S.G.IV."/>
            <person name="Abebe-Akele F."/>
            <person name="Simpson S."/>
            <person name="Morris K."/>
            <person name="Thomas W.K."/>
            <person name="Tisa L.S."/>
        </authorList>
    </citation>
    <scope>NUCLEOTIDE SEQUENCE [LARGE SCALE GENOMIC DNA]</scope>
    <source>
        <strain evidence="5">CpI1-S</strain>
    </source>
</reference>
<evidence type="ECO:0000313" key="5">
    <source>
        <dbReference type="Proteomes" id="UP000032545"/>
    </source>
</evidence>
<feature type="compositionally biased region" description="Basic and acidic residues" evidence="2">
    <location>
        <begin position="35"/>
        <end position="46"/>
    </location>
</feature>
<evidence type="ECO:0000256" key="1">
    <source>
        <dbReference type="ARBA" id="ARBA00006611"/>
    </source>
</evidence>
<dbReference type="Gene3D" id="3.30.450.370">
    <property type="match status" value="1"/>
</dbReference>
<keyword evidence="4" id="KW-0378">Hydrolase</keyword>
<gene>
    <name evidence="4" type="ORF">FF36_01159</name>
</gene>
<name>A0A0D8BK37_9ACTN</name>
<evidence type="ECO:0000256" key="2">
    <source>
        <dbReference type="SAM" id="MobiDB-lite"/>
    </source>
</evidence>
<proteinExistence type="inferred from homology"/>
<dbReference type="AlphaFoldDB" id="A0A0D8BK37"/>
<keyword evidence="4" id="KW-0547">Nucleotide-binding</keyword>
<dbReference type="Proteomes" id="UP000032545">
    <property type="component" value="Unassembled WGS sequence"/>
</dbReference>
<comment type="caution">
    <text evidence="4">The sequence shown here is derived from an EMBL/GenBank/DDBJ whole genome shotgun (WGS) entry which is preliminary data.</text>
</comment>
<dbReference type="RefSeq" id="WP_242422315.1">
    <property type="nucleotide sequence ID" value="NZ_JYFN01000006.1"/>
</dbReference>
<dbReference type="InterPro" id="IPR027417">
    <property type="entry name" value="P-loop_NTPase"/>
</dbReference>
<feature type="compositionally biased region" description="Low complexity" evidence="2">
    <location>
        <begin position="12"/>
        <end position="34"/>
    </location>
</feature>
<feature type="domain" description="Bacterial type II secretion system protein E" evidence="3">
    <location>
        <begin position="65"/>
        <end position="340"/>
    </location>
</feature>
<dbReference type="PANTHER" id="PTHR30486:SF6">
    <property type="entry name" value="TYPE IV PILUS RETRACTATION ATPASE PILT"/>
    <property type="match status" value="1"/>
</dbReference>
<dbReference type="PATRIC" id="fig|1502723.3.peg.4939"/>
<evidence type="ECO:0000313" key="4">
    <source>
        <dbReference type="EMBL" id="KJE24430.1"/>
    </source>
</evidence>
<dbReference type="InterPro" id="IPR050921">
    <property type="entry name" value="T4SS_GSP_E_ATPase"/>
</dbReference>
<dbReference type="SUPFAM" id="SSF52540">
    <property type="entry name" value="P-loop containing nucleoside triphosphate hydrolases"/>
    <property type="match status" value="1"/>
</dbReference>
<feature type="region of interest" description="Disordered" evidence="2">
    <location>
        <begin position="1"/>
        <end position="70"/>
    </location>
</feature>
<comment type="similarity">
    <text evidence="1">Belongs to the GSP E family.</text>
</comment>
<evidence type="ECO:0000259" key="3">
    <source>
        <dbReference type="Pfam" id="PF00437"/>
    </source>
</evidence>
<keyword evidence="5" id="KW-1185">Reference proteome</keyword>
<keyword evidence="4" id="KW-0347">Helicase</keyword>
<dbReference type="NCBIfam" id="TIGR03819">
    <property type="entry name" value="heli_sec_ATPase"/>
    <property type="match status" value="1"/>
</dbReference>
<dbReference type="InterPro" id="IPR001482">
    <property type="entry name" value="T2SS/T4SS_dom"/>
</dbReference>
<dbReference type="GO" id="GO:0004386">
    <property type="term" value="F:helicase activity"/>
    <property type="evidence" value="ECO:0007669"/>
    <property type="project" value="UniProtKB-KW"/>
</dbReference>
<dbReference type="PANTHER" id="PTHR30486">
    <property type="entry name" value="TWITCHING MOTILITY PROTEIN PILT"/>
    <property type="match status" value="1"/>
</dbReference>
<keyword evidence="4" id="KW-0067">ATP-binding</keyword>
<dbReference type="GO" id="GO:0016887">
    <property type="term" value="F:ATP hydrolysis activity"/>
    <property type="evidence" value="ECO:0007669"/>
    <property type="project" value="InterPro"/>
</dbReference>
<organism evidence="4 5">
    <name type="scientific">Frankia torreyi</name>
    <dbReference type="NCBI Taxonomy" id="1856"/>
    <lineage>
        <taxon>Bacteria</taxon>
        <taxon>Bacillati</taxon>
        <taxon>Actinomycetota</taxon>
        <taxon>Actinomycetes</taxon>
        <taxon>Frankiales</taxon>
        <taxon>Frankiaceae</taxon>
        <taxon>Frankia</taxon>
    </lineage>
</organism>
<reference evidence="5" key="1">
    <citation type="submission" date="2015-02" db="EMBL/GenBank/DDBJ databases">
        <title>Draft Genome of Frankia sp. CpI1-S.</title>
        <authorList>
            <person name="Oshone R.T."/>
            <person name="Ngom M."/>
            <person name="Ghodhbane-Gtari F."/>
            <person name="Gtari M."/>
            <person name="Morris K."/>
            <person name="Thomas K."/>
            <person name="Sen A."/>
            <person name="Tisa L.S."/>
        </authorList>
    </citation>
    <scope>NUCLEOTIDE SEQUENCE [LARGE SCALE GENOMIC DNA]</scope>
    <source>
        <strain evidence="5">CpI1-S</strain>
    </source>
</reference>
<dbReference type="Pfam" id="PF00437">
    <property type="entry name" value="T2SSE"/>
    <property type="match status" value="1"/>
</dbReference>
<dbReference type="Gene3D" id="3.40.50.300">
    <property type="entry name" value="P-loop containing nucleotide triphosphate hydrolases"/>
    <property type="match status" value="1"/>
</dbReference>